<evidence type="ECO:0000313" key="2">
    <source>
        <dbReference type="EMBL" id="KID57048.1"/>
    </source>
</evidence>
<protein>
    <recommendedName>
        <fullName evidence="4">DUF1496 domain-containing protein</fullName>
    </recommendedName>
</protein>
<gene>
    <name evidence="2" type="ORF">JF50_14400</name>
</gene>
<dbReference type="OrthoDB" id="6313980at2"/>
<accession>A0A0C1MQY2</accession>
<sequence>MIKPIFLALFTLIVSITSLLADARSSTYVLCYKQSKVAWSEEYYNPRSVQSAYYRCVNEGGAPQLVIY</sequence>
<dbReference type="RefSeq" id="WP_039610108.1">
    <property type="nucleotide sequence ID" value="NZ_JWIC01000006.1"/>
</dbReference>
<dbReference type="EMBL" id="JWIC01000006">
    <property type="protein sequence ID" value="KID57048.1"/>
    <property type="molecule type" value="Genomic_DNA"/>
</dbReference>
<comment type="caution">
    <text evidence="2">The sequence shown here is derived from an EMBL/GenBank/DDBJ whole genome shotgun (WGS) entry which is preliminary data.</text>
</comment>
<dbReference type="AlphaFoldDB" id="A0A0C1MQY2"/>
<dbReference type="Proteomes" id="UP000031327">
    <property type="component" value="Unassembled WGS sequence"/>
</dbReference>
<reference evidence="2 3" key="1">
    <citation type="submission" date="2014-12" db="EMBL/GenBank/DDBJ databases">
        <title>Draft Genome Sequence of Pseudoalteromonas luteoviolacea HI1.</title>
        <authorList>
            <person name="Asahina A.Y."/>
            <person name="Hadfield M.G."/>
        </authorList>
    </citation>
    <scope>NUCLEOTIDE SEQUENCE [LARGE SCALE GENOMIC DNA]</scope>
    <source>
        <strain evidence="2 3">HI1</strain>
    </source>
</reference>
<evidence type="ECO:0000256" key="1">
    <source>
        <dbReference type="SAM" id="SignalP"/>
    </source>
</evidence>
<organism evidence="2 3">
    <name type="scientific">Pseudoalteromonas luteoviolacea</name>
    <dbReference type="NCBI Taxonomy" id="43657"/>
    <lineage>
        <taxon>Bacteria</taxon>
        <taxon>Pseudomonadati</taxon>
        <taxon>Pseudomonadota</taxon>
        <taxon>Gammaproteobacteria</taxon>
        <taxon>Alteromonadales</taxon>
        <taxon>Pseudoalteromonadaceae</taxon>
        <taxon>Pseudoalteromonas</taxon>
    </lineage>
</organism>
<name>A0A0C1MQY2_9GAMM</name>
<feature type="chain" id="PRO_5002153792" description="DUF1496 domain-containing protein" evidence="1">
    <location>
        <begin position="24"/>
        <end position="68"/>
    </location>
</feature>
<feature type="signal peptide" evidence="1">
    <location>
        <begin position="1"/>
        <end position="23"/>
    </location>
</feature>
<evidence type="ECO:0008006" key="4">
    <source>
        <dbReference type="Google" id="ProtNLM"/>
    </source>
</evidence>
<evidence type="ECO:0000313" key="3">
    <source>
        <dbReference type="Proteomes" id="UP000031327"/>
    </source>
</evidence>
<keyword evidence="1" id="KW-0732">Signal</keyword>
<proteinExistence type="predicted"/>